<dbReference type="GeneID" id="63742487"/>
<feature type="transmembrane region" description="Helical" evidence="9">
    <location>
        <begin position="373"/>
        <end position="392"/>
    </location>
</feature>
<feature type="compositionally biased region" description="Polar residues" evidence="8">
    <location>
        <begin position="8"/>
        <end position="23"/>
    </location>
</feature>
<name>A0A0B2WKT4_METAS</name>
<organism evidence="11 12">
    <name type="scientific">Metarhizium album (strain ARSEF 1941)</name>
    <dbReference type="NCBI Taxonomy" id="1081103"/>
    <lineage>
        <taxon>Eukaryota</taxon>
        <taxon>Fungi</taxon>
        <taxon>Dikarya</taxon>
        <taxon>Ascomycota</taxon>
        <taxon>Pezizomycotina</taxon>
        <taxon>Sordariomycetes</taxon>
        <taxon>Hypocreomycetidae</taxon>
        <taxon>Hypocreales</taxon>
        <taxon>Clavicipitaceae</taxon>
        <taxon>Metarhizium</taxon>
    </lineage>
</organism>
<evidence type="ECO:0000256" key="9">
    <source>
        <dbReference type="SAM" id="Phobius"/>
    </source>
</evidence>
<comment type="similarity">
    <text evidence="3">Belongs to the TPT transporter family. SLC35D subfamily.</text>
</comment>
<sequence length="421" mass="45851">MASLGGQYPTSHASHFSEKNTSPEAPPWPARKTVRTVVCISYVGADRLHTLAIELSYADCVLLPPQSSWIIVSNSTILFNKWLLDIKQFHFRKPAIRLVEPKLNSSLPSTPSKNLVNCMQDASANESRPAILLTSWHLLFATVATQVLARTTTLLDSRKNVHMSANTYARAILPISIFYSLSLVTSNMAYLYLSVPFIQILKTTSPAVMLFVAWAAGTASPTLATVVNILWIVGSVMLASTGEIQFSLVGFLYQMGGIFAEAIRLILIQLVLSSDGLKMDPLVGLYYFAPACCLMNVLIALPTREAVDISWHAVQQVGIQLLFLNALVAFMLNVASLCLIGQTSGLVMTLTGILKNILLVIVSVMIWNTQITTIQVVGYTSALAGLMCYSLGYNQLVKMSQAGAARIRSWSGAHSPKGLPR</sequence>
<keyword evidence="6 9" id="KW-1133">Transmembrane helix</keyword>
<dbReference type="GO" id="GO:0005789">
    <property type="term" value="C:endoplasmic reticulum membrane"/>
    <property type="evidence" value="ECO:0007669"/>
    <property type="project" value="UniProtKB-SubCell"/>
</dbReference>
<evidence type="ECO:0000256" key="4">
    <source>
        <dbReference type="ARBA" id="ARBA00011182"/>
    </source>
</evidence>
<evidence type="ECO:0000259" key="10">
    <source>
        <dbReference type="Pfam" id="PF03151"/>
    </source>
</evidence>
<dbReference type="InterPro" id="IPR004853">
    <property type="entry name" value="Sugar_P_trans_dom"/>
</dbReference>
<dbReference type="OrthoDB" id="6418713at2759"/>
<dbReference type="AlphaFoldDB" id="A0A0B2WKT4"/>
<evidence type="ECO:0000256" key="8">
    <source>
        <dbReference type="SAM" id="MobiDB-lite"/>
    </source>
</evidence>
<dbReference type="PANTHER" id="PTHR11132">
    <property type="entry name" value="SOLUTE CARRIER FAMILY 35"/>
    <property type="match status" value="1"/>
</dbReference>
<accession>A0A0B2WKT4</accession>
<evidence type="ECO:0000313" key="11">
    <source>
        <dbReference type="EMBL" id="KHN94102.1"/>
    </source>
</evidence>
<dbReference type="HOGENOM" id="CLU_022332_0_2_1"/>
<feature type="transmembrane region" description="Helical" evidence="9">
    <location>
        <begin position="347"/>
        <end position="367"/>
    </location>
</feature>
<comment type="subunit">
    <text evidence="4">Homooligomer.</text>
</comment>
<evidence type="ECO:0000256" key="2">
    <source>
        <dbReference type="ARBA" id="ARBA00004477"/>
    </source>
</evidence>
<feature type="transmembrane region" description="Helical" evidence="9">
    <location>
        <begin position="251"/>
        <end position="272"/>
    </location>
</feature>
<proteinExistence type="inferred from homology"/>
<feature type="domain" description="Sugar phosphate transporter" evidence="10">
    <location>
        <begin position="131"/>
        <end position="390"/>
    </location>
</feature>
<gene>
    <name evidence="11" type="ORF">MAM_08032</name>
</gene>
<evidence type="ECO:0000256" key="3">
    <source>
        <dbReference type="ARBA" id="ARBA00010425"/>
    </source>
</evidence>
<evidence type="ECO:0000256" key="5">
    <source>
        <dbReference type="ARBA" id="ARBA00022692"/>
    </source>
</evidence>
<evidence type="ECO:0000256" key="7">
    <source>
        <dbReference type="ARBA" id="ARBA00023136"/>
    </source>
</evidence>
<keyword evidence="12" id="KW-1185">Reference proteome</keyword>
<comment type="subcellular location">
    <subcellularLocation>
        <location evidence="2">Endoplasmic reticulum membrane</location>
        <topology evidence="2">Multi-pass membrane protein</topology>
    </subcellularLocation>
</comment>
<evidence type="ECO:0000256" key="6">
    <source>
        <dbReference type="ARBA" id="ARBA00022989"/>
    </source>
</evidence>
<feature type="transmembrane region" description="Helical" evidence="9">
    <location>
        <begin position="169"/>
        <end position="195"/>
    </location>
</feature>
<feature type="region of interest" description="Disordered" evidence="8">
    <location>
        <begin position="1"/>
        <end position="28"/>
    </location>
</feature>
<feature type="transmembrane region" description="Helical" evidence="9">
    <location>
        <begin position="207"/>
        <end position="231"/>
    </location>
</feature>
<protein>
    <submittedName>
        <fullName evidence="11">DUF250 domain membrane protein</fullName>
    </submittedName>
</protein>
<evidence type="ECO:0000256" key="1">
    <source>
        <dbReference type="ARBA" id="ARBA00003420"/>
    </source>
</evidence>
<feature type="transmembrane region" description="Helical" evidence="9">
    <location>
        <begin position="321"/>
        <end position="340"/>
    </location>
</feature>
<dbReference type="EMBL" id="AZHE01000041">
    <property type="protein sequence ID" value="KHN94102.1"/>
    <property type="molecule type" value="Genomic_DNA"/>
</dbReference>
<evidence type="ECO:0000313" key="12">
    <source>
        <dbReference type="Proteomes" id="UP000030816"/>
    </source>
</evidence>
<keyword evidence="7 9" id="KW-0472">Membrane</keyword>
<dbReference type="Pfam" id="PF03151">
    <property type="entry name" value="TPT"/>
    <property type="match status" value="1"/>
</dbReference>
<keyword evidence="5 9" id="KW-0812">Transmembrane</keyword>
<dbReference type="InterPro" id="IPR050186">
    <property type="entry name" value="TPT_transporter"/>
</dbReference>
<dbReference type="Proteomes" id="UP000030816">
    <property type="component" value="Unassembled WGS sequence"/>
</dbReference>
<reference evidence="11 12" key="1">
    <citation type="journal article" date="2014" name="Proc. Natl. Acad. Sci. U.S.A.">
        <title>Trajectory and genomic determinants of fungal-pathogen speciation and host adaptation.</title>
        <authorList>
            <person name="Hu X."/>
            <person name="Xiao G."/>
            <person name="Zheng P."/>
            <person name="Shang Y."/>
            <person name="Su Y."/>
            <person name="Zhang X."/>
            <person name="Liu X."/>
            <person name="Zhan S."/>
            <person name="St Leger R.J."/>
            <person name="Wang C."/>
        </authorList>
    </citation>
    <scope>NUCLEOTIDE SEQUENCE [LARGE SCALE GENOMIC DNA]</scope>
    <source>
        <strain evidence="11 12">ARSEF 1941</strain>
    </source>
</reference>
<feature type="transmembrane region" description="Helical" evidence="9">
    <location>
        <begin position="284"/>
        <end position="301"/>
    </location>
</feature>
<comment type="function">
    <text evidence="1">Involved in the import of GDP-mannose from the cytoplasm into the Golgi lumen.</text>
</comment>
<comment type="caution">
    <text evidence="11">The sequence shown here is derived from an EMBL/GenBank/DDBJ whole genome shotgun (WGS) entry which is preliminary data.</text>
</comment>
<dbReference type="RefSeq" id="XP_040675168.1">
    <property type="nucleotide sequence ID" value="XM_040826830.1"/>
</dbReference>